<organism evidence="1 2">
    <name type="scientific">Megamonas hypermegale</name>
    <dbReference type="NCBI Taxonomy" id="158847"/>
    <lineage>
        <taxon>Bacteria</taxon>
        <taxon>Bacillati</taxon>
        <taxon>Bacillota</taxon>
        <taxon>Negativicutes</taxon>
        <taxon>Selenomonadales</taxon>
        <taxon>Selenomonadaceae</taxon>
        <taxon>Megamonas</taxon>
    </lineage>
</organism>
<name>A0A378NS13_9FIRM</name>
<proteinExistence type="predicted"/>
<reference evidence="1 2" key="1">
    <citation type="submission" date="2018-06" db="EMBL/GenBank/DDBJ databases">
        <authorList>
            <consortium name="Pathogen Informatics"/>
            <person name="Doyle S."/>
        </authorList>
    </citation>
    <scope>NUCLEOTIDE SEQUENCE [LARGE SCALE GENOMIC DNA]</scope>
    <source>
        <strain evidence="1 2">NCTC10571</strain>
    </source>
</reference>
<protein>
    <submittedName>
        <fullName evidence="1">Uncharacterized protein</fullName>
    </submittedName>
</protein>
<gene>
    <name evidence="1" type="ORF">NCTC10571_01339</name>
</gene>
<dbReference type="AlphaFoldDB" id="A0A378NS13"/>
<sequence length="81" mass="10041">MEIVKFFILKKLNKINRKIKINEQIFQSKYAYYKIAYKSILLPIKCYIDNNIQLMFKRRQSNRIDLLLFYYLIQKGKTIWK</sequence>
<evidence type="ECO:0000313" key="1">
    <source>
        <dbReference type="EMBL" id="STY71183.1"/>
    </source>
</evidence>
<evidence type="ECO:0000313" key="2">
    <source>
        <dbReference type="Proteomes" id="UP000255234"/>
    </source>
</evidence>
<dbReference type="Proteomes" id="UP000255234">
    <property type="component" value="Unassembled WGS sequence"/>
</dbReference>
<accession>A0A378NS13</accession>
<dbReference type="EMBL" id="UGPP01000001">
    <property type="protein sequence ID" value="STY71183.1"/>
    <property type="molecule type" value="Genomic_DNA"/>
</dbReference>